<dbReference type="Proteomes" id="UP001597094">
    <property type="component" value="Unassembled WGS sequence"/>
</dbReference>
<evidence type="ECO:0000313" key="3">
    <source>
        <dbReference type="Proteomes" id="UP001597094"/>
    </source>
</evidence>
<reference evidence="3" key="1">
    <citation type="journal article" date="2019" name="Int. J. Syst. Evol. Microbiol.">
        <title>The Global Catalogue of Microorganisms (GCM) 10K type strain sequencing project: providing services to taxonomists for standard genome sequencing and annotation.</title>
        <authorList>
            <consortium name="The Broad Institute Genomics Platform"/>
            <consortium name="The Broad Institute Genome Sequencing Center for Infectious Disease"/>
            <person name="Wu L."/>
            <person name="Ma J."/>
        </authorList>
    </citation>
    <scope>NUCLEOTIDE SEQUENCE [LARGE SCALE GENOMIC DNA]</scope>
    <source>
        <strain evidence="3">JCM 31319</strain>
    </source>
</reference>
<dbReference type="RefSeq" id="WP_377525923.1">
    <property type="nucleotide sequence ID" value="NZ_JBHTLD010000062.1"/>
</dbReference>
<gene>
    <name evidence="2" type="ORF">ACFQ2O_08775</name>
</gene>
<name>A0ABW3SPP4_9BACT</name>
<accession>A0ABW3SPP4</accession>
<evidence type="ECO:0000313" key="2">
    <source>
        <dbReference type="EMBL" id="MFD1186295.1"/>
    </source>
</evidence>
<proteinExistence type="predicted"/>
<dbReference type="Pfam" id="PF13612">
    <property type="entry name" value="DDE_Tnp_1_3"/>
    <property type="match status" value="1"/>
</dbReference>
<sequence>MAARGKASPGWFYGLKLHLVTNQHGEPIRFLITPANVADNNPKVLSLLLTGLKCKCYGDKGHLSSLLEELLEESLHLVARLRRNMKNMLITLQDKMGLLKRGRHRGCQRHFDECL</sequence>
<dbReference type="EMBL" id="JBHTLD010000062">
    <property type="protein sequence ID" value="MFD1186295.1"/>
    <property type="molecule type" value="Genomic_DNA"/>
</dbReference>
<dbReference type="InterPro" id="IPR025668">
    <property type="entry name" value="Tnp_DDE_dom"/>
</dbReference>
<organism evidence="2 3">
    <name type="scientific">Pontibacter rugosus</name>
    <dbReference type="NCBI Taxonomy" id="1745966"/>
    <lineage>
        <taxon>Bacteria</taxon>
        <taxon>Pseudomonadati</taxon>
        <taxon>Bacteroidota</taxon>
        <taxon>Cytophagia</taxon>
        <taxon>Cytophagales</taxon>
        <taxon>Hymenobacteraceae</taxon>
        <taxon>Pontibacter</taxon>
    </lineage>
</organism>
<evidence type="ECO:0000259" key="1">
    <source>
        <dbReference type="Pfam" id="PF13612"/>
    </source>
</evidence>
<comment type="caution">
    <text evidence="2">The sequence shown here is derived from an EMBL/GenBank/DDBJ whole genome shotgun (WGS) entry which is preliminary data.</text>
</comment>
<keyword evidence="3" id="KW-1185">Reference proteome</keyword>
<feature type="domain" description="Transposase DDE" evidence="1">
    <location>
        <begin position="1"/>
        <end position="101"/>
    </location>
</feature>
<protein>
    <submittedName>
        <fullName evidence="2">Transposase</fullName>
    </submittedName>
</protein>